<feature type="transmembrane region" description="Helical" evidence="10">
    <location>
        <begin position="277"/>
        <end position="299"/>
    </location>
</feature>
<dbReference type="STRING" id="1314781.A0A165B5D6"/>
<evidence type="ECO:0000256" key="11">
    <source>
        <dbReference type="SAM" id="MobiDB-lite"/>
    </source>
</evidence>
<evidence type="ECO:0000256" key="8">
    <source>
        <dbReference type="ARBA" id="ARBA00022989"/>
    </source>
</evidence>
<evidence type="ECO:0000256" key="4">
    <source>
        <dbReference type="ARBA" id="ARBA00022676"/>
    </source>
</evidence>
<protein>
    <recommendedName>
        <fullName evidence="10">Mannosyltransferase</fullName>
        <ecNumber evidence="10">2.4.1.-</ecNumber>
    </recommendedName>
</protein>
<dbReference type="FunCoup" id="A0A165B5D6">
    <property type="interactions" value="683"/>
</dbReference>
<keyword evidence="13" id="KW-1185">Reference proteome</keyword>
<dbReference type="AlphaFoldDB" id="A0A165B5D6"/>
<gene>
    <name evidence="12" type="ORF">EXIGLDRAFT_660431</name>
</gene>
<feature type="region of interest" description="Disordered" evidence="11">
    <location>
        <begin position="1"/>
        <end position="27"/>
    </location>
</feature>
<dbReference type="PANTHER" id="PTHR22760">
    <property type="entry name" value="GLYCOSYLTRANSFERASE"/>
    <property type="match status" value="1"/>
</dbReference>
<keyword evidence="4 10" id="KW-0328">Glycosyltransferase</keyword>
<proteinExistence type="inferred from homology"/>
<keyword evidence="7 10" id="KW-0256">Endoplasmic reticulum</keyword>
<name>A0A165B5D6_EXIGL</name>
<keyword evidence="6 10" id="KW-0812">Transmembrane</keyword>
<feature type="transmembrane region" description="Helical" evidence="10">
    <location>
        <begin position="404"/>
        <end position="422"/>
    </location>
</feature>
<evidence type="ECO:0000313" key="12">
    <source>
        <dbReference type="EMBL" id="KZV79858.1"/>
    </source>
</evidence>
<dbReference type="OrthoDB" id="497541at2759"/>
<feature type="transmembrane region" description="Helical" evidence="10">
    <location>
        <begin position="332"/>
        <end position="355"/>
    </location>
</feature>
<keyword evidence="8 10" id="KW-1133">Transmembrane helix</keyword>
<evidence type="ECO:0000256" key="6">
    <source>
        <dbReference type="ARBA" id="ARBA00022692"/>
    </source>
</evidence>
<evidence type="ECO:0000313" key="13">
    <source>
        <dbReference type="Proteomes" id="UP000077266"/>
    </source>
</evidence>
<sequence>MNNPNVQTLRFRKPTPASAPKDGEDKPKLRHVGLLQDQVRRTARAPWCPNLLLAARLLLLMRAAGAMYSNISDCDEVFNFWEPLHFADYGYGFQTWELSATYAIRSWAYILLHLPLAWLPTRLLQFEKRQAFFALRIAFAVFSSFAEAKFYRTVVECVNEHVGRYLLLMLLTSAGMWNSATAFLPSTFAMYTTMLASSYWLFPVSMTSSRLPWSFPDATRRTLLATMLYATGAIFGWPFSILLAVPFVVEELFLRGADILGSDTTVSAWRVQRFTRLFRSGLVAALLLVPVFAVDTVVYSRFVLTPLNIVLYNVFGGRERGPDLYGTEPASFYILNLLLNFNILLPLALGALPALAITYRYDHKRVEAGFVRIYAHALATKAKADGKVAPTQSSLPVSSAYTMLAVRLAPLYLWLGVLTAQPHKEERFMFPAYPLVCFNAAVTLYLVRGWAETLFIHKTKSPYRASKASFGLLTSSVIVCTSILSFSRILALNRYYHAPLSLAYAFQYDELPRLLGVHGLLPAWHGDERERPPVDLGPVAQFNLSLCIGKEWYRFPGHYLIPDSVRVQFIKSAFDGQLPRHFDEDALGTGLANWEGVWKRLDVTRRSPVDLNDLNKEEMSRYVDVASCDYLIDVDFPAHPVGDTLEPRYAVQADVWDRVACKPFLDTAHSPRLTRMLWIPGMHQRNSYGDYCLLRNKRREASRQKP</sequence>
<dbReference type="EMBL" id="KV426551">
    <property type="protein sequence ID" value="KZV79858.1"/>
    <property type="molecule type" value="Genomic_DNA"/>
</dbReference>
<dbReference type="GO" id="GO:0000026">
    <property type="term" value="F:alpha-1,2-mannosyltransferase activity"/>
    <property type="evidence" value="ECO:0007669"/>
    <property type="project" value="TreeGrafter"/>
</dbReference>
<dbReference type="PANTHER" id="PTHR22760:SF2">
    <property type="entry name" value="ALPHA-1,2-MANNOSYLTRANSFERASE ALG9"/>
    <property type="match status" value="1"/>
</dbReference>
<feature type="transmembrane region" description="Helical" evidence="10">
    <location>
        <begin position="428"/>
        <end position="447"/>
    </location>
</feature>
<dbReference type="UniPathway" id="UPA00378"/>
<evidence type="ECO:0000256" key="1">
    <source>
        <dbReference type="ARBA" id="ARBA00004477"/>
    </source>
</evidence>
<evidence type="ECO:0000256" key="3">
    <source>
        <dbReference type="ARBA" id="ARBA00007063"/>
    </source>
</evidence>
<dbReference type="Proteomes" id="UP000077266">
    <property type="component" value="Unassembled WGS sequence"/>
</dbReference>
<dbReference type="GO" id="GO:0005789">
    <property type="term" value="C:endoplasmic reticulum membrane"/>
    <property type="evidence" value="ECO:0007669"/>
    <property type="project" value="UniProtKB-SubCell"/>
</dbReference>
<evidence type="ECO:0000256" key="5">
    <source>
        <dbReference type="ARBA" id="ARBA00022679"/>
    </source>
</evidence>
<dbReference type="InterPro" id="IPR005599">
    <property type="entry name" value="GPI_mannosylTrfase"/>
</dbReference>
<dbReference type="InParanoid" id="A0A165B5D6"/>
<dbReference type="GO" id="GO:0006487">
    <property type="term" value="P:protein N-linked glycosylation"/>
    <property type="evidence" value="ECO:0007669"/>
    <property type="project" value="TreeGrafter"/>
</dbReference>
<feature type="transmembrane region" description="Helical" evidence="10">
    <location>
        <begin position="188"/>
        <end position="206"/>
    </location>
</feature>
<feature type="transmembrane region" description="Helical" evidence="10">
    <location>
        <begin position="468"/>
        <end position="491"/>
    </location>
</feature>
<evidence type="ECO:0000256" key="2">
    <source>
        <dbReference type="ARBA" id="ARBA00004922"/>
    </source>
</evidence>
<organism evidence="12 13">
    <name type="scientific">Exidia glandulosa HHB12029</name>
    <dbReference type="NCBI Taxonomy" id="1314781"/>
    <lineage>
        <taxon>Eukaryota</taxon>
        <taxon>Fungi</taxon>
        <taxon>Dikarya</taxon>
        <taxon>Basidiomycota</taxon>
        <taxon>Agaricomycotina</taxon>
        <taxon>Agaricomycetes</taxon>
        <taxon>Auriculariales</taxon>
        <taxon>Exidiaceae</taxon>
        <taxon>Exidia</taxon>
    </lineage>
</organism>
<evidence type="ECO:0000256" key="10">
    <source>
        <dbReference type="RuleBase" id="RU363075"/>
    </source>
</evidence>
<dbReference type="EC" id="2.4.1.-" evidence="10"/>
<accession>A0A165B5D6</accession>
<dbReference type="Pfam" id="PF03901">
    <property type="entry name" value="Glyco_transf_22"/>
    <property type="match status" value="1"/>
</dbReference>
<evidence type="ECO:0000256" key="7">
    <source>
        <dbReference type="ARBA" id="ARBA00022824"/>
    </source>
</evidence>
<comment type="subcellular location">
    <subcellularLocation>
        <location evidence="1 10">Endoplasmic reticulum membrane</location>
        <topology evidence="1 10">Multi-pass membrane protein</topology>
    </subcellularLocation>
</comment>
<keyword evidence="9 10" id="KW-0472">Membrane</keyword>
<keyword evidence="5" id="KW-0808">Transferase</keyword>
<comment type="similarity">
    <text evidence="3 10">Belongs to the glycosyltransferase 22 family.</text>
</comment>
<comment type="pathway">
    <text evidence="2">Protein modification; protein glycosylation.</text>
</comment>
<feature type="transmembrane region" description="Helical" evidence="10">
    <location>
        <begin position="226"/>
        <end position="249"/>
    </location>
</feature>
<reference evidence="12 13" key="1">
    <citation type="journal article" date="2016" name="Mol. Biol. Evol.">
        <title>Comparative Genomics of Early-Diverging Mushroom-Forming Fungi Provides Insights into the Origins of Lignocellulose Decay Capabilities.</title>
        <authorList>
            <person name="Nagy L.G."/>
            <person name="Riley R."/>
            <person name="Tritt A."/>
            <person name="Adam C."/>
            <person name="Daum C."/>
            <person name="Floudas D."/>
            <person name="Sun H."/>
            <person name="Yadav J.S."/>
            <person name="Pangilinan J."/>
            <person name="Larsson K.H."/>
            <person name="Matsuura K."/>
            <person name="Barry K."/>
            <person name="Labutti K."/>
            <person name="Kuo R."/>
            <person name="Ohm R.A."/>
            <person name="Bhattacharya S.S."/>
            <person name="Shirouzu T."/>
            <person name="Yoshinaga Y."/>
            <person name="Martin F.M."/>
            <person name="Grigoriev I.V."/>
            <person name="Hibbett D.S."/>
        </authorList>
    </citation>
    <scope>NUCLEOTIDE SEQUENCE [LARGE SCALE GENOMIC DNA]</scope>
    <source>
        <strain evidence="12 13">HHB12029</strain>
    </source>
</reference>
<evidence type="ECO:0000256" key="9">
    <source>
        <dbReference type="ARBA" id="ARBA00023136"/>
    </source>
</evidence>